<dbReference type="RefSeq" id="WP_006971642.1">
    <property type="nucleotide sequence ID" value="NZ_ABCS01000021.1"/>
</dbReference>
<keyword evidence="1" id="KW-0732">Signal</keyword>
<evidence type="ECO:0000256" key="1">
    <source>
        <dbReference type="SAM" id="SignalP"/>
    </source>
</evidence>
<feature type="signal peptide" evidence="1">
    <location>
        <begin position="1"/>
        <end position="29"/>
    </location>
</feature>
<reference evidence="2 3" key="1">
    <citation type="submission" date="2007-06" db="EMBL/GenBank/DDBJ databases">
        <authorList>
            <person name="Shimkets L."/>
            <person name="Ferriera S."/>
            <person name="Johnson J."/>
            <person name="Kravitz S."/>
            <person name="Beeson K."/>
            <person name="Sutton G."/>
            <person name="Rogers Y.-H."/>
            <person name="Friedman R."/>
            <person name="Frazier M."/>
            <person name="Venter J.C."/>
        </authorList>
    </citation>
    <scope>NUCLEOTIDE SEQUENCE [LARGE SCALE GENOMIC DNA]</scope>
    <source>
        <strain evidence="2 3">SIR-1</strain>
    </source>
</reference>
<proteinExistence type="predicted"/>
<feature type="chain" id="PRO_5002697108" description="Lipoprotein" evidence="1">
    <location>
        <begin position="30"/>
        <end position="589"/>
    </location>
</feature>
<dbReference type="AlphaFoldDB" id="A6G4J3"/>
<evidence type="ECO:0000313" key="3">
    <source>
        <dbReference type="Proteomes" id="UP000005801"/>
    </source>
</evidence>
<comment type="caution">
    <text evidence="2">The sequence shown here is derived from an EMBL/GenBank/DDBJ whole genome shotgun (WGS) entry which is preliminary data.</text>
</comment>
<sequence length="589" mass="64052">MSRTRPPWSLPLLTTLAAPCLMSAGSGCADELVVQEELPQAELPVGETRRIELRALRFEVEGFEKTLGLDELRALPQTTLDGVWLLDLELSPLVQNALTQLETLPADEAAQLPQAAQNMRTLLKITPDNVDLEGTSLEDLIGLSQAVGIPHAEALGEVFEIGVSDKFIDIESNTQAVVEGLIGSHPATQLRDGPVDEAHPDGKWPVAPNSLPITLGDVVNNFDDLAERFGPTETEFGVHPGFISEAEGLSVVEDEFEMTVKVNLNALPYKGADLTDVSGCSVNSTASQIDTVFPVDDPEWMRVEGLVPDPSISLMTVVMNENDLYIPSGTNKEPLPLGNSPVWSLPPWEFERVVVEMTRLATADITPHCTEYELATMVEAFSACIDDTQWVEFETFNDVGNPPPPSYTWDVVLELAQVRLHDGGLAEGEADIAFTLTDVPLGIPAEAIVEEIRTNLAANPAALEDLAENLTDNTEGFADFYYWRAPAGQVSAEEAGDWLFFVTEDDIPVDDDGPARPYAYDNPGFFADAELGDKVSSLDAIGGDTSHEKVRVDAGDVLYIQDDAGRVYRIDVVDKPSLKRIALDVTRVQ</sequence>
<gene>
    <name evidence="2" type="ORF">PPSIR1_04173</name>
</gene>
<accession>A6G4J3</accession>
<dbReference type="eggNOG" id="ENOG50319JE">
    <property type="taxonomic scope" value="Bacteria"/>
</dbReference>
<name>A6G4J3_9BACT</name>
<evidence type="ECO:0000313" key="2">
    <source>
        <dbReference type="EMBL" id="EDM79305.1"/>
    </source>
</evidence>
<dbReference type="PROSITE" id="PS51257">
    <property type="entry name" value="PROKAR_LIPOPROTEIN"/>
    <property type="match status" value="1"/>
</dbReference>
<dbReference type="OrthoDB" id="5481086at2"/>
<dbReference type="Proteomes" id="UP000005801">
    <property type="component" value="Unassembled WGS sequence"/>
</dbReference>
<dbReference type="STRING" id="391625.PPSIR1_04173"/>
<keyword evidence="3" id="KW-1185">Reference proteome</keyword>
<protein>
    <recommendedName>
        <fullName evidence="4">Lipoprotein</fullName>
    </recommendedName>
</protein>
<evidence type="ECO:0008006" key="4">
    <source>
        <dbReference type="Google" id="ProtNLM"/>
    </source>
</evidence>
<dbReference type="EMBL" id="ABCS01000021">
    <property type="protein sequence ID" value="EDM79305.1"/>
    <property type="molecule type" value="Genomic_DNA"/>
</dbReference>
<organism evidence="2 3">
    <name type="scientific">Plesiocystis pacifica SIR-1</name>
    <dbReference type="NCBI Taxonomy" id="391625"/>
    <lineage>
        <taxon>Bacteria</taxon>
        <taxon>Pseudomonadati</taxon>
        <taxon>Myxococcota</taxon>
        <taxon>Polyangia</taxon>
        <taxon>Nannocystales</taxon>
        <taxon>Nannocystaceae</taxon>
        <taxon>Plesiocystis</taxon>
    </lineage>
</organism>